<dbReference type="OrthoDB" id="9803040at2"/>
<organism evidence="1 2">
    <name type="scientific">Ohtaekwangia koreensis</name>
    <dbReference type="NCBI Taxonomy" id="688867"/>
    <lineage>
        <taxon>Bacteria</taxon>
        <taxon>Pseudomonadati</taxon>
        <taxon>Bacteroidota</taxon>
        <taxon>Cytophagia</taxon>
        <taxon>Cytophagales</taxon>
        <taxon>Fulvivirgaceae</taxon>
        <taxon>Ohtaekwangia</taxon>
    </lineage>
</organism>
<name>A0A1T5L5W1_9BACT</name>
<dbReference type="EMBL" id="FUZU01000002">
    <property type="protein sequence ID" value="SKC71437.1"/>
    <property type="molecule type" value="Genomic_DNA"/>
</dbReference>
<dbReference type="AlphaFoldDB" id="A0A1T5L5W1"/>
<evidence type="ECO:0000313" key="1">
    <source>
        <dbReference type="EMBL" id="SKC71437.1"/>
    </source>
</evidence>
<evidence type="ECO:0008006" key="3">
    <source>
        <dbReference type="Google" id="ProtNLM"/>
    </source>
</evidence>
<protein>
    <recommendedName>
        <fullName evidence="3">DUF2480 family protein</fullName>
    </recommendedName>
</protein>
<gene>
    <name evidence="1" type="ORF">SAMN05660236_2601</name>
</gene>
<reference evidence="1 2" key="1">
    <citation type="submission" date="2017-02" db="EMBL/GenBank/DDBJ databases">
        <authorList>
            <person name="Peterson S.W."/>
        </authorList>
    </citation>
    <scope>NUCLEOTIDE SEQUENCE [LARGE SCALE GENOMIC DNA]</scope>
    <source>
        <strain evidence="1 2">DSM 25262</strain>
    </source>
</reference>
<dbReference type="Pfam" id="PF10652">
    <property type="entry name" value="DUF2480"/>
    <property type="match status" value="1"/>
</dbReference>
<evidence type="ECO:0000313" key="2">
    <source>
        <dbReference type="Proteomes" id="UP000190961"/>
    </source>
</evidence>
<dbReference type="Proteomes" id="UP000190961">
    <property type="component" value="Unassembled WGS sequence"/>
</dbReference>
<dbReference type="InterPro" id="IPR018914">
    <property type="entry name" value="DUF2480"/>
</dbReference>
<accession>A0A1T5L5W1</accession>
<sequence>METQDQIINKVASSALITFNLEEYYQNGDRILLDIKDQLYQGLILKEKDFRDFIKAHDWKQYENKLVAITCSVDAIVPTWAYMLLTIALQPFAKKIVFGSLQELEQILFFEELSKIDWSKFQNAKVVVKGCSKVDVPVAVYVEATNRLKPFVTSLMFGEPCSTVPLFKKSKTEA</sequence>
<dbReference type="RefSeq" id="WP_079687194.1">
    <property type="nucleotide sequence ID" value="NZ_FUZU01000002.1"/>
</dbReference>
<dbReference type="STRING" id="688867.SAMN05660236_2601"/>
<proteinExistence type="predicted"/>
<keyword evidence="2" id="KW-1185">Reference proteome</keyword>